<dbReference type="InterPro" id="IPR027417">
    <property type="entry name" value="P-loop_NTPase"/>
</dbReference>
<dbReference type="SUPFAM" id="SSF52540">
    <property type="entry name" value="P-loop containing nucleoside triphosphate hydrolases"/>
    <property type="match status" value="1"/>
</dbReference>
<dbReference type="GO" id="GO:0005524">
    <property type="term" value="F:ATP binding"/>
    <property type="evidence" value="ECO:0007669"/>
    <property type="project" value="UniProtKB-KW"/>
</dbReference>
<sequence>MILQTHELTKKYGEFYALNGVSITVKKGDIYGLVGRNGAGKTTFFKCIMGLAAPTDGAIEINGETANLNAARRQMGFMITPSFFPYLNAKENLEYLCRVKGVKEKGKVEWLLKIVGLMGVKKPFKVFSLGMKQRLGIAGALLASPPVVVLDEPINGLDPQGIIDMRTVIKEAHTQTGATFLISSHILAELDLVATRFGFIEQGVLLKEISHKELHERTKKSLLVEVDNTSKAQTILQSSGVEIAAVSGRQLTLDAHFDKSDELARALVNGGVKLYDLHRQETTLEEYFMRLIGGGRHA</sequence>
<dbReference type="PROSITE" id="PS00211">
    <property type="entry name" value="ABC_TRANSPORTER_1"/>
    <property type="match status" value="1"/>
</dbReference>
<evidence type="ECO:0000313" key="6">
    <source>
        <dbReference type="EMBL" id="QOV19596.1"/>
    </source>
</evidence>
<evidence type="ECO:0000256" key="2">
    <source>
        <dbReference type="ARBA" id="ARBA00022448"/>
    </source>
</evidence>
<evidence type="ECO:0000313" key="7">
    <source>
        <dbReference type="Proteomes" id="UP000593601"/>
    </source>
</evidence>
<keyword evidence="2" id="KW-0813">Transport</keyword>
<dbReference type="EMBL" id="CP063304">
    <property type="protein sequence ID" value="QOV19596.1"/>
    <property type="molecule type" value="Genomic_DNA"/>
</dbReference>
<dbReference type="Proteomes" id="UP000593601">
    <property type="component" value="Chromosome"/>
</dbReference>
<evidence type="ECO:0000256" key="3">
    <source>
        <dbReference type="ARBA" id="ARBA00022741"/>
    </source>
</evidence>
<dbReference type="Gene3D" id="3.40.50.300">
    <property type="entry name" value="P-loop containing nucleotide triphosphate hydrolases"/>
    <property type="match status" value="1"/>
</dbReference>
<dbReference type="KEGG" id="bliq:INP51_01015"/>
<dbReference type="InterPro" id="IPR003593">
    <property type="entry name" value="AAA+_ATPase"/>
</dbReference>
<proteinExistence type="inferred from homology"/>
<dbReference type="InterPro" id="IPR017871">
    <property type="entry name" value="ABC_transporter-like_CS"/>
</dbReference>
<dbReference type="PROSITE" id="PS50893">
    <property type="entry name" value="ABC_TRANSPORTER_2"/>
    <property type="match status" value="1"/>
</dbReference>
<accession>A0A7M2RGY7</accession>
<dbReference type="RefSeq" id="WP_193735916.1">
    <property type="nucleotide sequence ID" value="NZ_CP063304.1"/>
</dbReference>
<keyword evidence="3" id="KW-0547">Nucleotide-binding</keyword>
<keyword evidence="7" id="KW-1185">Reference proteome</keyword>
<organism evidence="6 7">
    <name type="scientific">Blautia liquoris</name>
    <dbReference type="NCBI Taxonomy" id="2779518"/>
    <lineage>
        <taxon>Bacteria</taxon>
        <taxon>Bacillati</taxon>
        <taxon>Bacillota</taxon>
        <taxon>Clostridia</taxon>
        <taxon>Lachnospirales</taxon>
        <taxon>Lachnospiraceae</taxon>
        <taxon>Blautia</taxon>
    </lineage>
</organism>
<gene>
    <name evidence="6" type="ORF">INP51_01015</name>
</gene>
<dbReference type="Pfam" id="PF00005">
    <property type="entry name" value="ABC_tran"/>
    <property type="match status" value="1"/>
</dbReference>
<name>A0A7M2RGY7_9FIRM</name>
<evidence type="ECO:0000259" key="5">
    <source>
        <dbReference type="PROSITE" id="PS50893"/>
    </source>
</evidence>
<dbReference type="GO" id="GO:0016887">
    <property type="term" value="F:ATP hydrolysis activity"/>
    <property type="evidence" value="ECO:0007669"/>
    <property type="project" value="InterPro"/>
</dbReference>
<dbReference type="AlphaFoldDB" id="A0A7M2RGY7"/>
<evidence type="ECO:0000256" key="1">
    <source>
        <dbReference type="ARBA" id="ARBA00005417"/>
    </source>
</evidence>
<evidence type="ECO:0000256" key="4">
    <source>
        <dbReference type="ARBA" id="ARBA00022840"/>
    </source>
</evidence>
<dbReference type="PANTHER" id="PTHR43335">
    <property type="entry name" value="ABC TRANSPORTER, ATP-BINDING PROTEIN"/>
    <property type="match status" value="1"/>
</dbReference>
<feature type="domain" description="ABC transporter" evidence="5">
    <location>
        <begin position="3"/>
        <end position="227"/>
    </location>
</feature>
<protein>
    <submittedName>
        <fullName evidence="6">ABC transporter ATP-binding protein</fullName>
    </submittedName>
</protein>
<comment type="similarity">
    <text evidence="1">Belongs to the ABC transporter superfamily.</text>
</comment>
<reference evidence="6 7" key="1">
    <citation type="submission" date="2020-10" db="EMBL/GenBank/DDBJ databases">
        <title>Blautia liquoris sp.nov., isolated from the mud in a fermentation cellar used for the production of Chinese strong-flavoured liquor.</title>
        <authorList>
            <person name="Lu L."/>
        </authorList>
    </citation>
    <scope>NUCLEOTIDE SEQUENCE [LARGE SCALE GENOMIC DNA]</scope>
    <source>
        <strain evidence="6 7">LZLJ-3</strain>
    </source>
</reference>
<dbReference type="SMART" id="SM00382">
    <property type="entry name" value="AAA"/>
    <property type="match status" value="1"/>
</dbReference>
<dbReference type="PANTHER" id="PTHR43335:SF8">
    <property type="entry name" value="ABC TRANSPORTER, ATP-BINDING PROTEIN"/>
    <property type="match status" value="1"/>
</dbReference>
<dbReference type="InterPro" id="IPR003439">
    <property type="entry name" value="ABC_transporter-like_ATP-bd"/>
</dbReference>
<keyword evidence="4 6" id="KW-0067">ATP-binding</keyword>